<evidence type="ECO:0000313" key="1">
    <source>
        <dbReference type="EMBL" id="KAJ7371634.1"/>
    </source>
</evidence>
<comment type="caution">
    <text evidence="1">The sequence shown here is derived from an EMBL/GenBank/DDBJ whole genome shotgun (WGS) entry which is preliminary data.</text>
</comment>
<dbReference type="Proteomes" id="UP001163046">
    <property type="component" value="Unassembled WGS sequence"/>
</dbReference>
<reference evidence="1" key="1">
    <citation type="submission" date="2023-01" db="EMBL/GenBank/DDBJ databases">
        <title>Genome assembly of the deep-sea coral Lophelia pertusa.</title>
        <authorList>
            <person name="Herrera S."/>
            <person name="Cordes E."/>
        </authorList>
    </citation>
    <scope>NUCLEOTIDE SEQUENCE</scope>
    <source>
        <strain evidence="1">USNM1676648</strain>
        <tissue evidence="1">Polyp</tissue>
    </source>
</reference>
<dbReference type="EMBL" id="MU826844">
    <property type="protein sequence ID" value="KAJ7371634.1"/>
    <property type="molecule type" value="Genomic_DNA"/>
</dbReference>
<sequence>MSKELNDYFRNLFVKKRQPAATHVLVIMVSEERRNKKPYALPVQYVPYHTIRDQYIRDVSKSVKLEMTNLGMKTVGMVTDGEFNSLRTQGETRPVHIWQIIHDARESVSKQRAVTLEKMLKKIGEDANGNPITELLDEAIPQTVVQELNNLRVANNWTMEDAVTYHRATLVPNGYVPNSFRPNVPESYLDKLRSLVATYRYRHKIQQFKEEGVDFSCFLYVPEVDPTTGAVFHEREDHCHILKRIWKHTREGGPDFCDVTSFDAAMMDPNTGLTHAALVGERKQSVTDAEKMLSYLVGKFLTEHGYAREAYYVETVAGWHEAADGRGLTEFERCRKNYSMLNMLLDEWLPWHRDNYDFTTIDINRYLHVFKNEWSKLENMWFE</sequence>
<name>A0A9W9Z1R4_9CNID</name>
<evidence type="ECO:0000313" key="2">
    <source>
        <dbReference type="Proteomes" id="UP001163046"/>
    </source>
</evidence>
<dbReference type="OrthoDB" id="5979290at2759"/>
<organism evidence="1 2">
    <name type="scientific">Desmophyllum pertusum</name>
    <dbReference type="NCBI Taxonomy" id="174260"/>
    <lineage>
        <taxon>Eukaryota</taxon>
        <taxon>Metazoa</taxon>
        <taxon>Cnidaria</taxon>
        <taxon>Anthozoa</taxon>
        <taxon>Hexacorallia</taxon>
        <taxon>Scleractinia</taxon>
        <taxon>Caryophylliina</taxon>
        <taxon>Caryophylliidae</taxon>
        <taxon>Desmophyllum</taxon>
    </lineage>
</organism>
<protein>
    <submittedName>
        <fullName evidence="1">Uncharacterized protein</fullName>
    </submittedName>
</protein>
<accession>A0A9W9Z1R4</accession>
<dbReference type="AlphaFoldDB" id="A0A9W9Z1R4"/>
<keyword evidence="2" id="KW-1185">Reference proteome</keyword>
<gene>
    <name evidence="1" type="ORF">OS493_024313</name>
</gene>
<proteinExistence type="predicted"/>